<dbReference type="EMBL" id="OX395138">
    <property type="protein sequence ID" value="CAI5791274.1"/>
    <property type="molecule type" value="Genomic_DNA"/>
</dbReference>
<feature type="non-terminal residue" evidence="1">
    <location>
        <position position="1"/>
    </location>
</feature>
<evidence type="ECO:0000313" key="1">
    <source>
        <dbReference type="EMBL" id="CAI5791274.1"/>
    </source>
</evidence>
<evidence type="ECO:0000313" key="2">
    <source>
        <dbReference type="Proteomes" id="UP001178461"/>
    </source>
</evidence>
<protein>
    <submittedName>
        <fullName evidence="1">Uncharacterized protein</fullName>
    </submittedName>
</protein>
<reference evidence="1" key="1">
    <citation type="submission" date="2022-12" db="EMBL/GenBank/DDBJ databases">
        <authorList>
            <person name="Alioto T."/>
            <person name="Alioto T."/>
            <person name="Gomez Garrido J."/>
        </authorList>
    </citation>
    <scope>NUCLEOTIDE SEQUENCE</scope>
</reference>
<gene>
    <name evidence="1" type="ORF">PODLI_1B035384</name>
</gene>
<sequence>ICTPARAKNKAHTASSKTVQLCLDNSASSKRDFEATMVRLLMLLLLLLLPHTMCKGRRMKCPAADPIFVPHEWGQAGDLFIGGIVTQSTYVFNEVSFTVHPSQELFDVPQ</sequence>
<dbReference type="AlphaFoldDB" id="A0AA35PKB4"/>
<proteinExistence type="predicted"/>
<dbReference type="Proteomes" id="UP001178461">
    <property type="component" value="Chromosome 13"/>
</dbReference>
<keyword evidence="2" id="KW-1185">Reference proteome</keyword>
<organism evidence="1 2">
    <name type="scientific">Podarcis lilfordi</name>
    <name type="common">Lilford's wall lizard</name>
    <dbReference type="NCBI Taxonomy" id="74358"/>
    <lineage>
        <taxon>Eukaryota</taxon>
        <taxon>Metazoa</taxon>
        <taxon>Chordata</taxon>
        <taxon>Craniata</taxon>
        <taxon>Vertebrata</taxon>
        <taxon>Euteleostomi</taxon>
        <taxon>Lepidosauria</taxon>
        <taxon>Squamata</taxon>
        <taxon>Bifurcata</taxon>
        <taxon>Unidentata</taxon>
        <taxon>Episquamata</taxon>
        <taxon>Laterata</taxon>
        <taxon>Lacertibaenia</taxon>
        <taxon>Lacertidae</taxon>
        <taxon>Podarcis</taxon>
    </lineage>
</organism>
<accession>A0AA35PKB4</accession>
<name>A0AA35PKB4_9SAUR</name>